<comment type="caution">
    <text evidence="6">The sequence shown here is derived from an EMBL/GenBank/DDBJ whole genome shotgun (WGS) entry which is preliminary data.</text>
</comment>
<feature type="compositionally biased region" description="Basic and acidic residues" evidence="4">
    <location>
        <begin position="201"/>
        <end position="216"/>
    </location>
</feature>
<feature type="transmembrane region" description="Helical" evidence="5">
    <location>
        <begin position="403"/>
        <end position="424"/>
    </location>
</feature>
<dbReference type="InterPro" id="IPR036259">
    <property type="entry name" value="MFS_trans_sf"/>
</dbReference>
<evidence type="ECO:0000313" key="7">
    <source>
        <dbReference type="Proteomes" id="UP000078486"/>
    </source>
</evidence>
<keyword evidence="1 5" id="KW-0812">Transmembrane</keyword>
<dbReference type="InterPro" id="IPR011701">
    <property type="entry name" value="MFS"/>
</dbReference>
<evidence type="ECO:0000256" key="1">
    <source>
        <dbReference type="ARBA" id="ARBA00022692"/>
    </source>
</evidence>
<organism evidence="6 7">
    <name type="scientific">Termitidicoccus mucosus</name>
    <dbReference type="NCBI Taxonomy" id="1184151"/>
    <lineage>
        <taxon>Bacteria</taxon>
        <taxon>Pseudomonadati</taxon>
        <taxon>Verrucomicrobiota</taxon>
        <taxon>Opitutia</taxon>
        <taxon>Opitutales</taxon>
        <taxon>Opitutaceae</taxon>
        <taxon>Termitidicoccus</taxon>
    </lineage>
</organism>
<gene>
    <name evidence="6" type="ORF">AW736_20575</name>
</gene>
<dbReference type="Proteomes" id="UP000078486">
    <property type="component" value="Unassembled WGS sequence"/>
</dbReference>
<dbReference type="Pfam" id="PF07690">
    <property type="entry name" value="MFS_1"/>
    <property type="match status" value="1"/>
</dbReference>
<keyword evidence="3 5" id="KW-0472">Membrane</keyword>
<reference evidence="6 7" key="1">
    <citation type="submission" date="2016-01" db="EMBL/GenBank/DDBJ databases">
        <title>High potential of lignocellulose degradation of a new Verrucomicrobia species.</title>
        <authorList>
            <person name="Wang Y."/>
            <person name="Shi Y."/>
            <person name="Qiu Z."/>
            <person name="Liu S."/>
            <person name="Yang H."/>
        </authorList>
    </citation>
    <scope>NUCLEOTIDE SEQUENCE [LARGE SCALE GENOMIC DNA]</scope>
    <source>
        <strain evidence="6 7">TSB47</strain>
    </source>
</reference>
<keyword evidence="2 5" id="KW-1133">Transmembrane helix</keyword>
<evidence type="ECO:0000256" key="4">
    <source>
        <dbReference type="SAM" id="MobiDB-lite"/>
    </source>
</evidence>
<keyword evidence="7" id="KW-1185">Reference proteome</keyword>
<dbReference type="STRING" id="1184151.AW736_20575"/>
<feature type="transmembrane region" description="Helical" evidence="5">
    <location>
        <begin position="176"/>
        <end position="197"/>
    </location>
</feature>
<evidence type="ECO:0000256" key="2">
    <source>
        <dbReference type="ARBA" id="ARBA00022989"/>
    </source>
</evidence>
<feature type="transmembrane region" description="Helical" evidence="5">
    <location>
        <begin position="369"/>
        <end position="391"/>
    </location>
</feature>
<proteinExistence type="predicted"/>
<dbReference type="AlphaFoldDB" id="A0A178ICL1"/>
<feature type="transmembrane region" description="Helical" evidence="5">
    <location>
        <begin position="54"/>
        <end position="72"/>
    </location>
</feature>
<feature type="transmembrane region" description="Helical" evidence="5">
    <location>
        <begin position="144"/>
        <end position="164"/>
    </location>
</feature>
<protein>
    <submittedName>
        <fullName evidence="6">MFS transporter</fullName>
    </submittedName>
</protein>
<dbReference type="PANTHER" id="PTHR11360">
    <property type="entry name" value="MONOCARBOXYLATE TRANSPORTER"/>
    <property type="match status" value="1"/>
</dbReference>
<dbReference type="GO" id="GO:0022857">
    <property type="term" value="F:transmembrane transporter activity"/>
    <property type="evidence" value="ECO:0007669"/>
    <property type="project" value="InterPro"/>
</dbReference>
<feature type="transmembrane region" description="Helical" evidence="5">
    <location>
        <begin position="239"/>
        <end position="257"/>
    </location>
</feature>
<dbReference type="SUPFAM" id="SSF103473">
    <property type="entry name" value="MFS general substrate transporter"/>
    <property type="match status" value="1"/>
</dbReference>
<dbReference type="RefSeq" id="WP_068772184.1">
    <property type="nucleotide sequence ID" value="NZ_CP109796.1"/>
</dbReference>
<feature type="region of interest" description="Disordered" evidence="4">
    <location>
        <begin position="201"/>
        <end position="229"/>
    </location>
</feature>
<evidence type="ECO:0000256" key="3">
    <source>
        <dbReference type="ARBA" id="ARBA00023136"/>
    </source>
</evidence>
<feature type="transmembrane region" description="Helical" evidence="5">
    <location>
        <begin position="84"/>
        <end position="104"/>
    </location>
</feature>
<feature type="transmembrane region" description="Helical" evidence="5">
    <location>
        <begin position="110"/>
        <end position="132"/>
    </location>
</feature>
<feature type="transmembrane region" description="Helical" evidence="5">
    <location>
        <begin position="15"/>
        <end position="34"/>
    </location>
</feature>
<evidence type="ECO:0000256" key="5">
    <source>
        <dbReference type="SAM" id="Phobius"/>
    </source>
</evidence>
<dbReference type="InterPro" id="IPR050327">
    <property type="entry name" value="Proton-linked_MCT"/>
</dbReference>
<dbReference type="Gene3D" id="1.20.1250.20">
    <property type="entry name" value="MFS general substrate transporter like domains"/>
    <property type="match status" value="2"/>
</dbReference>
<feature type="transmembrane region" description="Helical" evidence="5">
    <location>
        <begin position="277"/>
        <end position="299"/>
    </location>
</feature>
<accession>A0A178ICL1</accession>
<feature type="transmembrane region" description="Helical" evidence="5">
    <location>
        <begin position="334"/>
        <end position="362"/>
    </location>
</feature>
<name>A0A178ICL1_9BACT</name>
<feature type="transmembrane region" description="Helical" evidence="5">
    <location>
        <begin position="311"/>
        <end position="328"/>
    </location>
</feature>
<evidence type="ECO:0000313" key="6">
    <source>
        <dbReference type="EMBL" id="OAM87772.1"/>
    </source>
</evidence>
<dbReference type="PANTHER" id="PTHR11360:SF317">
    <property type="entry name" value="MAJOR FACILITATOR SUPERFAMILY (MFS) PROFILE DOMAIN-CONTAINING PROTEIN-RELATED"/>
    <property type="match status" value="1"/>
</dbReference>
<dbReference type="EMBL" id="LRRQ01000157">
    <property type="protein sequence ID" value="OAM87772.1"/>
    <property type="molecule type" value="Genomic_DNA"/>
</dbReference>
<sequence>MPAHPTSHYPDGRRWTIALAGTALQTCLGTVYAWSYFQKPIMAQYGWTNEAVTWVFSLAICFLGLAAAWGGLQLKTGRLAPRGIAVTGGALFALGHFIAAAALWKGLLWLLLLGYGAVGGAGLGLAYVVPVATAAKWFPDKKGFVTGMVVMGFGLGALLMSKVLAPVALRVFDGNLAVAFAAMGGVFAVLAPSAGAFMRNPPEKENTGASADKGRSGEAASASGPPPEAGSGGWIKFGLLWLLFFCNIFVGISIISFQSPLLQDLLRIRNPDIDAAALASAGATLIACGAIFNGLGRFLWGAVSDKIGQSLAFTLMLAGQIVAFLLLPRAASPVLFGALVCYVLLCYGGGFGAMPSYVLALFGQKRMALLYGMVLTAWSAGGVAGPKFMAWLRDHRPADAAPVAFYCSAALLACGLVLTLLPAIRTRRGA</sequence>
<dbReference type="OrthoDB" id="9793415at2"/>